<comment type="caution">
    <text evidence="1">The sequence shown here is derived from an EMBL/GenBank/DDBJ whole genome shotgun (WGS) entry which is preliminary data.</text>
</comment>
<evidence type="ECO:0000313" key="2">
    <source>
        <dbReference type="Proteomes" id="UP000234914"/>
    </source>
</evidence>
<name>A0A2I1RJG0_FAUOS</name>
<gene>
    <name evidence="1" type="ORF">CYJ96_03775</name>
</gene>
<proteinExistence type="predicted"/>
<dbReference type="AlphaFoldDB" id="A0A2I1RJG0"/>
<organism evidence="1 2">
    <name type="scientific">Faucicola osloensis</name>
    <name type="common">Moraxella osloensis</name>
    <dbReference type="NCBI Taxonomy" id="34062"/>
    <lineage>
        <taxon>Bacteria</taxon>
        <taxon>Pseudomonadati</taxon>
        <taxon>Pseudomonadota</taxon>
        <taxon>Gammaproteobacteria</taxon>
        <taxon>Moraxellales</taxon>
        <taxon>Moraxellaceae</taxon>
        <taxon>Faucicola</taxon>
    </lineage>
</organism>
<evidence type="ECO:0000313" key="1">
    <source>
        <dbReference type="EMBL" id="PKZ69260.1"/>
    </source>
</evidence>
<accession>A0A2I1RJG0</accession>
<dbReference type="EMBL" id="PKJS01000004">
    <property type="protein sequence ID" value="PKZ69260.1"/>
    <property type="molecule type" value="Genomic_DNA"/>
</dbReference>
<protein>
    <submittedName>
        <fullName evidence="1">Uncharacterized protein</fullName>
    </submittedName>
</protein>
<reference evidence="1 2" key="1">
    <citation type="submission" date="2017-12" db="EMBL/GenBank/DDBJ databases">
        <title>Phylogenetic diversity of female urinary microbiome.</title>
        <authorList>
            <person name="Thomas-White K."/>
            <person name="Wolfe A.J."/>
        </authorList>
    </citation>
    <scope>NUCLEOTIDE SEQUENCE [LARGE SCALE GENOMIC DNA]</scope>
    <source>
        <strain evidence="1 2">UMB0416</strain>
    </source>
</reference>
<sequence length="72" mass="7973">MKEQIITSLTHQAKQAHTIAMAVFTESQKRTPSKKELAKHSYTALMMSNRLADIAEMVADLEPQNATGETKA</sequence>
<dbReference type="RefSeq" id="WP_101963986.1">
    <property type="nucleotide sequence ID" value="NZ_JAHXPO010000011.1"/>
</dbReference>
<dbReference type="Proteomes" id="UP000234914">
    <property type="component" value="Unassembled WGS sequence"/>
</dbReference>